<comment type="catalytic activity">
    <reaction evidence="14">
        <text>2-(2-carboxy-4-methylthiazol-5-yl)ethyl phosphate + 4-amino-2-methyl-5-(diphosphooxymethyl)pyrimidine + 2 H(+) = thiamine phosphate + CO2 + diphosphate</text>
        <dbReference type="Rhea" id="RHEA:47848"/>
        <dbReference type="ChEBI" id="CHEBI:15378"/>
        <dbReference type="ChEBI" id="CHEBI:16526"/>
        <dbReference type="ChEBI" id="CHEBI:33019"/>
        <dbReference type="ChEBI" id="CHEBI:37575"/>
        <dbReference type="ChEBI" id="CHEBI:57841"/>
        <dbReference type="ChEBI" id="CHEBI:62890"/>
        <dbReference type="EC" id="2.5.1.3"/>
    </reaction>
</comment>
<dbReference type="Gene3D" id="3.40.1190.20">
    <property type="match status" value="1"/>
</dbReference>
<dbReference type="InterPro" id="IPR000417">
    <property type="entry name" value="Hyethyz_kinase"/>
</dbReference>
<keyword evidence="10" id="KW-0067">ATP-binding</keyword>
<evidence type="ECO:0000256" key="1">
    <source>
        <dbReference type="ARBA" id="ARBA00001771"/>
    </source>
</evidence>
<reference evidence="19" key="1">
    <citation type="submission" date="2013-12" db="EMBL/GenBank/DDBJ databases">
        <authorList>
            <person name="Genoscope - CEA"/>
        </authorList>
    </citation>
    <scope>NUCLEOTIDE SEQUENCE</scope>
    <source>
        <strain evidence="19">CBS 1993</strain>
    </source>
</reference>
<evidence type="ECO:0000313" key="19">
    <source>
        <dbReference type="EMBL" id="CDK29525.1"/>
    </source>
</evidence>
<dbReference type="GO" id="GO:0004789">
    <property type="term" value="F:thiamine-phosphate diphosphorylase activity"/>
    <property type="evidence" value="ECO:0007669"/>
    <property type="project" value="UniProtKB-EC"/>
</dbReference>
<dbReference type="HOGENOM" id="CLU_019943_1_1_1"/>
<organism evidence="19 20">
    <name type="scientific">Kuraishia capsulata CBS 1993</name>
    <dbReference type="NCBI Taxonomy" id="1382522"/>
    <lineage>
        <taxon>Eukaryota</taxon>
        <taxon>Fungi</taxon>
        <taxon>Dikarya</taxon>
        <taxon>Ascomycota</taxon>
        <taxon>Saccharomycotina</taxon>
        <taxon>Pichiomycetes</taxon>
        <taxon>Pichiales</taxon>
        <taxon>Pichiaceae</taxon>
        <taxon>Kuraishia</taxon>
    </lineage>
</organism>
<dbReference type="GO" id="GO:0009229">
    <property type="term" value="P:thiamine diphosphate biosynthetic process"/>
    <property type="evidence" value="ECO:0007669"/>
    <property type="project" value="UniProtKB-UniPathway"/>
</dbReference>
<keyword evidence="6" id="KW-0808">Transferase</keyword>
<accession>W6MXV1</accession>
<dbReference type="InterPro" id="IPR013785">
    <property type="entry name" value="Aldolase_TIM"/>
</dbReference>
<evidence type="ECO:0000256" key="5">
    <source>
        <dbReference type="ARBA" id="ARBA00005165"/>
    </source>
</evidence>
<protein>
    <recommendedName>
        <fullName evidence="18">Thiamine phosphate synthase/TenI domain-containing protein</fullName>
    </recommendedName>
</protein>
<dbReference type="CDD" id="cd01170">
    <property type="entry name" value="THZ_kinase"/>
    <property type="match status" value="1"/>
</dbReference>
<dbReference type="CDD" id="cd00564">
    <property type="entry name" value="TMP_TenI"/>
    <property type="match status" value="1"/>
</dbReference>
<dbReference type="RefSeq" id="XP_022461510.1">
    <property type="nucleotide sequence ID" value="XM_022602018.1"/>
</dbReference>
<dbReference type="NCBIfam" id="TIGR00693">
    <property type="entry name" value="thiE"/>
    <property type="match status" value="1"/>
</dbReference>
<dbReference type="Pfam" id="PF02110">
    <property type="entry name" value="HK"/>
    <property type="match status" value="1"/>
</dbReference>
<dbReference type="InterPro" id="IPR029056">
    <property type="entry name" value="Ribokinase-like"/>
</dbReference>
<evidence type="ECO:0000256" key="10">
    <source>
        <dbReference type="ARBA" id="ARBA00022840"/>
    </source>
</evidence>
<evidence type="ECO:0000256" key="12">
    <source>
        <dbReference type="ARBA" id="ARBA00022977"/>
    </source>
</evidence>
<evidence type="ECO:0000256" key="15">
    <source>
        <dbReference type="ARBA" id="ARBA00047883"/>
    </source>
</evidence>
<keyword evidence="7" id="KW-0479">Metal-binding</keyword>
<dbReference type="SUPFAM" id="SSF51391">
    <property type="entry name" value="Thiamin phosphate synthase"/>
    <property type="match status" value="1"/>
</dbReference>
<gene>
    <name evidence="19" type="ORF">KUCA_T00005517001</name>
</gene>
<dbReference type="PANTHER" id="PTHR20857:SF23">
    <property type="entry name" value="THIAMINE BIOSYNTHETIC BIFUNCTIONAL ENZYME"/>
    <property type="match status" value="1"/>
</dbReference>
<comment type="catalytic activity">
    <reaction evidence="15">
        <text>2-[(2R,5Z)-2-carboxy-4-methylthiazol-5(2H)-ylidene]ethyl phosphate + 4-amino-2-methyl-5-(diphosphooxymethyl)pyrimidine + 2 H(+) = thiamine phosphate + CO2 + diphosphate</text>
        <dbReference type="Rhea" id="RHEA:47844"/>
        <dbReference type="ChEBI" id="CHEBI:15378"/>
        <dbReference type="ChEBI" id="CHEBI:16526"/>
        <dbReference type="ChEBI" id="CHEBI:33019"/>
        <dbReference type="ChEBI" id="CHEBI:37575"/>
        <dbReference type="ChEBI" id="CHEBI:57841"/>
        <dbReference type="ChEBI" id="CHEBI:62899"/>
        <dbReference type="EC" id="2.5.1.3"/>
    </reaction>
</comment>
<comment type="function">
    <text evidence="3">Condenses 4-methyl-5-(beta-hydroxyethyl)thiazole monophosphate (THZ-P) and 2-methyl-4-amino-5-hydroxymethyl pyrimidine pyrophosphate (HMP-PP) to form thiamine monophosphate (TMP).</text>
</comment>
<dbReference type="GO" id="GO:0004417">
    <property type="term" value="F:hydroxyethylthiazole kinase activity"/>
    <property type="evidence" value="ECO:0007669"/>
    <property type="project" value="UniProtKB-EC"/>
</dbReference>
<dbReference type="OrthoDB" id="4994at2759"/>
<keyword evidence="9" id="KW-0418">Kinase</keyword>
<evidence type="ECO:0000256" key="13">
    <source>
        <dbReference type="ARBA" id="ARBA00047334"/>
    </source>
</evidence>
<dbReference type="InterPro" id="IPR022998">
    <property type="entry name" value="ThiamineP_synth_TenI"/>
</dbReference>
<evidence type="ECO:0000256" key="8">
    <source>
        <dbReference type="ARBA" id="ARBA00022741"/>
    </source>
</evidence>
<proteinExistence type="inferred from homology"/>
<keyword evidence="11" id="KW-0460">Magnesium</keyword>
<dbReference type="HAMAP" id="MF_00228">
    <property type="entry name" value="Thz_kinase"/>
    <property type="match status" value="1"/>
</dbReference>
<keyword evidence="20" id="KW-1185">Reference proteome</keyword>
<dbReference type="NCBIfam" id="NF006830">
    <property type="entry name" value="PRK09355.1"/>
    <property type="match status" value="1"/>
</dbReference>
<dbReference type="InterPro" id="IPR036206">
    <property type="entry name" value="ThiamineP_synth_sf"/>
</dbReference>
<dbReference type="SUPFAM" id="SSF53613">
    <property type="entry name" value="Ribokinase-like"/>
    <property type="match status" value="1"/>
</dbReference>
<name>W6MXV1_9ASCO</name>
<dbReference type="GO" id="GO:0005524">
    <property type="term" value="F:ATP binding"/>
    <property type="evidence" value="ECO:0007669"/>
    <property type="project" value="UniProtKB-KW"/>
</dbReference>
<dbReference type="FunFam" id="3.20.20.70:FF:000104">
    <property type="entry name" value="Thiamine biosynthetic bifunctional enzyme"/>
    <property type="match status" value="1"/>
</dbReference>
<comment type="catalytic activity">
    <reaction evidence="13">
        <text>4-methyl-5-(2-phosphooxyethyl)-thiazole + 4-amino-2-methyl-5-(diphosphooxymethyl)pyrimidine + H(+) = thiamine phosphate + diphosphate</text>
        <dbReference type="Rhea" id="RHEA:22328"/>
        <dbReference type="ChEBI" id="CHEBI:15378"/>
        <dbReference type="ChEBI" id="CHEBI:33019"/>
        <dbReference type="ChEBI" id="CHEBI:37575"/>
        <dbReference type="ChEBI" id="CHEBI:57841"/>
        <dbReference type="ChEBI" id="CHEBI:58296"/>
        <dbReference type="EC" id="2.5.1.3"/>
    </reaction>
</comment>
<evidence type="ECO:0000256" key="16">
    <source>
        <dbReference type="ARBA" id="ARBA00061146"/>
    </source>
</evidence>
<dbReference type="EMBL" id="HG793131">
    <property type="protein sequence ID" value="CDK29525.1"/>
    <property type="molecule type" value="Genomic_DNA"/>
</dbReference>
<dbReference type="GeneID" id="34522898"/>
<keyword evidence="8" id="KW-0547">Nucleotide-binding</keyword>
<evidence type="ECO:0000256" key="4">
    <source>
        <dbReference type="ARBA" id="ARBA00004868"/>
    </source>
</evidence>
<dbReference type="GO" id="GO:0009228">
    <property type="term" value="P:thiamine biosynthetic process"/>
    <property type="evidence" value="ECO:0007669"/>
    <property type="project" value="UniProtKB-KW"/>
</dbReference>
<evidence type="ECO:0000256" key="14">
    <source>
        <dbReference type="ARBA" id="ARBA00047851"/>
    </source>
</evidence>
<comment type="similarity">
    <text evidence="17">In the N-terminal section; belongs to the thiamine-phosphate synthase family.</text>
</comment>
<evidence type="ECO:0000256" key="6">
    <source>
        <dbReference type="ARBA" id="ARBA00022679"/>
    </source>
</evidence>
<comment type="catalytic activity">
    <reaction evidence="1">
        <text>5-(2-hydroxyethyl)-4-methylthiazole + ATP = 4-methyl-5-(2-phosphooxyethyl)-thiazole + ADP + H(+)</text>
        <dbReference type="Rhea" id="RHEA:24212"/>
        <dbReference type="ChEBI" id="CHEBI:15378"/>
        <dbReference type="ChEBI" id="CHEBI:17957"/>
        <dbReference type="ChEBI" id="CHEBI:30616"/>
        <dbReference type="ChEBI" id="CHEBI:58296"/>
        <dbReference type="ChEBI" id="CHEBI:456216"/>
        <dbReference type="EC" id="2.7.1.50"/>
    </reaction>
</comment>
<comment type="pathway">
    <text evidence="5">Cofactor biosynthesis; thiamine diphosphate biosynthesis; thiamine phosphate from 4-amino-2-methyl-5-diphosphomethylpyrimidine and 4-methyl-5-(2-phosphoethyl)-thiazole: step 1/1.</text>
</comment>
<keyword evidence="12" id="KW-0784">Thiamine biosynthesis</keyword>
<comment type="cofactor">
    <cofactor evidence="2">
        <name>Mg(2+)</name>
        <dbReference type="ChEBI" id="CHEBI:18420"/>
    </cofactor>
</comment>
<evidence type="ECO:0000256" key="9">
    <source>
        <dbReference type="ARBA" id="ARBA00022777"/>
    </source>
</evidence>
<comment type="similarity">
    <text evidence="16">In the C-terminal section; belongs to the Thz kinase family.</text>
</comment>
<comment type="pathway">
    <text evidence="4">Cofactor biosynthesis; thiamine diphosphate biosynthesis; 4-methyl-5-(2-phosphoethyl)-thiazole from 5-(2-hydroxyethyl)-4-methylthiazole: step 1/1.</text>
</comment>
<sequence length="501" mass="53222">MARQSFDLSVYLVTNAEMVPEGIDFVTQVERAIEGGVTIVQLREKNLETREFIERARQVHKLTKKAGIPLIINDRVDVALAIDCEGVHVGQDDMPVPLVRKLIGPDKIIGVSTGYVDEVKQAALDEADYIGIGAVFATQTKKLKKIPFGTEGIRRLLGALKESNALHMKTCVIGGINGSNIQRVNLLGRIEGKKVDGFAVVSCIMANNDAKTATLALKQKIDTLPSWATPKSTRLSGDEIDASIGEKTPMVHHITNDVVKNFSANVTLAVGGSPIMSECREEFGEFASIPNSALVLNTGTLTDAKMDIYIAAIEAYNKVGTPIVYDPVGAGASEFRRHAVRQLLNSGYFSVIKGNEGEISAVAGLTKQMKGVDNVGSSSIDDIVEMAKKVAYDNKCVVVVTGVADVVAGCVFSGEDEPDLEYKIIQGGHPMMGQITGTGCSLGSAIAVSVAANPESPFYATVRAVEKYKEAGKVAGTLASGTKGPGTFVTSFLDALATRGQ</sequence>
<evidence type="ECO:0000256" key="11">
    <source>
        <dbReference type="ARBA" id="ARBA00022842"/>
    </source>
</evidence>
<dbReference type="STRING" id="1382522.W6MXV1"/>
<dbReference type="UniPathway" id="UPA00060">
    <property type="reaction ID" value="UER00139"/>
</dbReference>
<dbReference type="Gene3D" id="3.20.20.70">
    <property type="entry name" value="Aldolase class I"/>
    <property type="match status" value="1"/>
</dbReference>
<dbReference type="HAMAP" id="MF_00097">
    <property type="entry name" value="TMP_synthase"/>
    <property type="match status" value="1"/>
</dbReference>
<dbReference type="NCBIfam" id="TIGR00694">
    <property type="entry name" value="thiM"/>
    <property type="match status" value="1"/>
</dbReference>
<dbReference type="InterPro" id="IPR034291">
    <property type="entry name" value="TMP_synthase"/>
</dbReference>
<dbReference type="AlphaFoldDB" id="W6MXV1"/>
<reference evidence="19" key="2">
    <citation type="submission" date="2014-02" db="EMBL/GenBank/DDBJ databases">
        <title>Complete DNA sequence of /Kuraishia capsulata/ illustrates novel genomic features among budding yeasts (/Saccharomycotina/).</title>
        <authorList>
            <person name="Morales L."/>
            <person name="Noel B."/>
            <person name="Porcel B."/>
            <person name="Marcet-Houben M."/>
            <person name="Hullo M-F."/>
            <person name="Sacerdot C."/>
            <person name="Tekaia F."/>
            <person name="Leh-Louis V."/>
            <person name="Despons L."/>
            <person name="Khanna V."/>
            <person name="Aury J-M."/>
            <person name="Barbe V."/>
            <person name="Couloux A."/>
            <person name="Labadie K."/>
            <person name="Pelletier E."/>
            <person name="Souciet J-L."/>
            <person name="Boekhout T."/>
            <person name="Gabaldon T."/>
            <person name="Wincker P."/>
            <person name="Dujon B."/>
        </authorList>
    </citation>
    <scope>NUCLEOTIDE SEQUENCE</scope>
    <source>
        <strain evidence="19">CBS 1993</strain>
    </source>
</reference>
<evidence type="ECO:0000256" key="7">
    <source>
        <dbReference type="ARBA" id="ARBA00022723"/>
    </source>
</evidence>
<dbReference type="PRINTS" id="PR01099">
    <property type="entry name" value="HYETHTZKNASE"/>
</dbReference>
<dbReference type="PANTHER" id="PTHR20857">
    <property type="entry name" value="THIAMINE-PHOSPHATE PYROPHOSPHORYLASE"/>
    <property type="match status" value="1"/>
</dbReference>
<dbReference type="GO" id="GO:0000287">
    <property type="term" value="F:magnesium ion binding"/>
    <property type="evidence" value="ECO:0007669"/>
    <property type="project" value="InterPro"/>
</dbReference>
<dbReference type="Pfam" id="PF02581">
    <property type="entry name" value="TMP-TENI"/>
    <property type="match status" value="1"/>
</dbReference>
<evidence type="ECO:0000256" key="2">
    <source>
        <dbReference type="ARBA" id="ARBA00001946"/>
    </source>
</evidence>
<dbReference type="Proteomes" id="UP000019384">
    <property type="component" value="Unassembled WGS sequence"/>
</dbReference>
<evidence type="ECO:0000256" key="3">
    <source>
        <dbReference type="ARBA" id="ARBA00003814"/>
    </source>
</evidence>
<feature type="domain" description="Thiamine phosphate synthase/TenI" evidence="18">
    <location>
        <begin position="10"/>
        <end position="204"/>
    </location>
</feature>
<evidence type="ECO:0000313" key="20">
    <source>
        <dbReference type="Proteomes" id="UP000019384"/>
    </source>
</evidence>
<evidence type="ECO:0000256" key="17">
    <source>
        <dbReference type="ARBA" id="ARBA00061283"/>
    </source>
</evidence>
<dbReference type="GO" id="GO:0005829">
    <property type="term" value="C:cytosol"/>
    <property type="evidence" value="ECO:0007669"/>
    <property type="project" value="EnsemblFungi"/>
</dbReference>
<evidence type="ECO:0000259" key="18">
    <source>
        <dbReference type="Pfam" id="PF02581"/>
    </source>
</evidence>